<dbReference type="Pfam" id="PF00015">
    <property type="entry name" value="MCPsignal"/>
    <property type="match status" value="1"/>
</dbReference>
<keyword evidence="2" id="KW-0997">Cell inner membrane</keyword>
<keyword evidence="3 5" id="KW-0807">Transducer</keyword>
<organism evidence="11 12">
    <name type="scientific">Roseibium limicola</name>
    <dbReference type="NCBI Taxonomy" id="2816037"/>
    <lineage>
        <taxon>Bacteria</taxon>
        <taxon>Pseudomonadati</taxon>
        <taxon>Pseudomonadota</taxon>
        <taxon>Alphaproteobacteria</taxon>
        <taxon>Hyphomicrobiales</taxon>
        <taxon>Stappiaceae</taxon>
        <taxon>Roseibium</taxon>
    </lineage>
</organism>
<evidence type="ECO:0000259" key="8">
    <source>
        <dbReference type="PROSITE" id="PS50111"/>
    </source>
</evidence>
<feature type="transmembrane region" description="Helical" evidence="7">
    <location>
        <begin position="20"/>
        <end position="39"/>
    </location>
</feature>
<dbReference type="PROSITE" id="PS50885">
    <property type="entry name" value="HAMP"/>
    <property type="match status" value="1"/>
</dbReference>
<accession>A0A939J5C0</accession>
<dbReference type="InterPro" id="IPR004090">
    <property type="entry name" value="Chemotax_Me-accpt_rcpt"/>
</dbReference>
<dbReference type="GO" id="GO:0007165">
    <property type="term" value="P:signal transduction"/>
    <property type="evidence" value="ECO:0007669"/>
    <property type="project" value="UniProtKB-KW"/>
</dbReference>
<protein>
    <submittedName>
        <fullName evidence="11">Methyl-accepting chemotaxis protein</fullName>
    </submittedName>
</protein>
<dbReference type="PANTHER" id="PTHR32089:SF112">
    <property type="entry name" value="LYSOZYME-LIKE PROTEIN-RELATED"/>
    <property type="match status" value="1"/>
</dbReference>
<dbReference type="GO" id="GO:0004888">
    <property type="term" value="F:transmembrane signaling receptor activity"/>
    <property type="evidence" value="ECO:0007669"/>
    <property type="project" value="InterPro"/>
</dbReference>
<dbReference type="GO" id="GO:0006935">
    <property type="term" value="P:chemotaxis"/>
    <property type="evidence" value="ECO:0007669"/>
    <property type="project" value="InterPro"/>
</dbReference>
<dbReference type="AlphaFoldDB" id="A0A939J5C0"/>
<evidence type="ECO:0000256" key="4">
    <source>
        <dbReference type="ARBA" id="ARBA00029447"/>
    </source>
</evidence>
<sequence length="809" mass="84596">MTKYWGGLNNLRIGRKIGGAFTAILILTAIVGAVGIVSLNSLELRIRNVAQALGILEDLNNVNSVQHAYLEMPTADNAATTREAIEALGSHLSKLKADNTSPASIANISEAQDAVTGLGGTFSSLTSAFDARLQWEAKVDTAVQDLSQLAAEVDKNAETQRQSATSEAQTARFSRDRATQLSGLIGGIEQGALQVGQLFTAAGSSHNGPEMQQALAKAEGLLPSAERVIAQASAEPSVELAPLGEATVLMHEKLSALVASTDFMSIFSMKVDVQDIVKKVIAQAGTVRDSLQSSIVSVEKTTEQANSKLQAADSVSRAASALSAGAERVKSASLEYLTNRNGTTADDVRAQFEAAVGIEPDLARHAARFKSLEANLAGFADINARFSEAFDGIVAAKAEAIRQQDIMAVLAEDVTRLVDALSTSQTNEASQSSQMAMIAIGVAVVVACLLGVLLAMALNIGVSRPIRSLTSVMSSLAAGDLSVTIDGLKRKDEIGDMNRTVQVFRDNATERQRLEEHAKAEQATNTARQARIEDLINSFRSTSAGLLGSVQSTARELDQTAHTLDSLAKTSSSHATETTQASEVATSNAETVASAAEQLAGSIAEISRQVSSTTDIVGRATEGTRITNQKVEGLASAANKIGEVVTLIQAIAEQTNLLALNATIEAARAGESGKGFAVVAAEVKELANQTSKATEEIGSQIATIQGASKESANAIADIAGIMEEVNTYTSSIASAVEEQGAATNEITQSIRLTAEGTQVVSRTMSELARSVDESNEVARSVLHSSSAVASNTDELNAEVERFLKEVAAA</sequence>
<gene>
    <name evidence="11" type="ORF">J0X15_10505</name>
</gene>
<feature type="transmembrane region" description="Helical" evidence="7">
    <location>
        <begin position="435"/>
        <end position="458"/>
    </location>
</feature>
<dbReference type="InterPro" id="IPR003660">
    <property type="entry name" value="HAMP_dom"/>
</dbReference>
<dbReference type="Gene3D" id="6.10.340.10">
    <property type="match status" value="1"/>
</dbReference>
<dbReference type="SMART" id="SM00283">
    <property type="entry name" value="MA"/>
    <property type="match status" value="1"/>
</dbReference>
<evidence type="ECO:0000259" key="10">
    <source>
        <dbReference type="PROSITE" id="PS50885"/>
    </source>
</evidence>
<dbReference type="Proteomes" id="UP000664779">
    <property type="component" value="Unassembled WGS sequence"/>
</dbReference>
<dbReference type="PANTHER" id="PTHR32089">
    <property type="entry name" value="METHYL-ACCEPTING CHEMOTAXIS PROTEIN MCPB"/>
    <property type="match status" value="1"/>
</dbReference>
<reference evidence="11" key="1">
    <citation type="submission" date="2021-03" db="EMBL/GenBank/DDBJ databases">
        <title>Roseibium sp. CAU 1637 isolated from Incheon.</title>
        <authorList>
            <person name="Kim W."/>
        </authorList>
    </citation>
    <scope>NUCLEOTIDE SEQUENCE</scope>
    <source>
        <strain evidence="11">CAU 1637</strain>
    </source>
</reference>
<feature type="region of interest" description="Disordered" evidence="6">
    <location>
        <begin position="564"/>
        <end position="587"/>
    </location>
</feature>
<dbReference type="CDD" id="cd06225">
    <property type="entry name" value="HAMP"/>
    <property type="match status" value="1"/>
</dbReference>
<dbReference type="RefSeq" id="WP_206940468.1">
    <property type="nucleotide sequence ID" value="NZ_JAFLNF010000004.1"/>
</dbReference>
<feature type="compositionally biased region" description="Polar residues" evidence="6">
    <location>
        <begin position="159"/>
        <end position="172"/>
    </location>
</feature>
<dbReference type="Gene3D" id="1.10.287.950">
    <property type="entry name" value="Methyl-accepting chemotaxis protein"/>
    <property type="match status" value="1"/>
</dbReference>
<evidence type="ECO:0000256" key="5">
    <source>
        <dbReference type="PROSITE-ProRule" id="PRU00284"/>
    </source>
</evidence>
<dbReference type="PROSITE" id="PS50192">
    <property type="entry name" value="T_SNARE"/>
    <property type="match status" value="1"/>
</dbReference>
<evidence type="ECO:0000259" key="9">
    <source>
        <dbReference type="PROSITE" id="PS50192"/>
    </source>
</evidence>
<dbReference type="SMART" id="SM00304">
    <property type="entry name" value="HAMP"/>
    <property type="match status" value="1"/>
</dbReference>
<keyword evidence="7" id="KW-0472">Membrane</keyword>
<dbReference type="PRINTS" id="PR00260">
    <property type="entry name" value="CHEMTRNSDUCR"/>
</dbReference>
<evidence type="ECO:0000256" key="1">
    <source>
        <dbReference type="ARBA" id="ARBA00004429"/>
    </source>
</evidence>
<dbReference type="SUPFAM" id="SSF58104">
    <property type="entry name" value="Methyl-accepting chemotaxis protein (MCP) signaling domain"/>
    <property type="match status" value="1"/>
</dbReference>
<comment type="subcellular location">
    <subcellularLocation>
        <location evidence="1">Cell inner membrane</location>
        <topology evidence="1">Multi-pass membrane protein</topology>
    </subcellularLocation>
</comment>
<dbReference type="InterPro" id="IPR004089">
    <property type="entry name" value="MCPsignal_dom"/>
</dbReference>
<comment type="similarity">
    <text evidence="4">Belongs to the methyl-accepting chemotaxis (MCP) protein family.</text>
</comment>
<feature type="domain" description="HAMP" evidence="10">
    <location>
        <begin position="460"/>
        <end position="513"/>
    </location>
</feature>
<evidence type="ECO:0000256" key="2">
    <source>
        <dbReference type="ARBA" id="ARBA00022519"/>
    </source>
</evidence>
<feature type="domain" description="Methyl-accepting transducer" evidence="8">
    <location>
        <begin position="528"/>
        <end position="789"/>
    </location>
</feature>
<feature type="domain" description="T-SNARE coiled-coil homology" evidence="9">
    <location>
        <begin position="705"/>
        <end position="767"/>
    </location>
</feature>
<comment type="caution">
    <text evidence="11">The sequence shown here is derived from an EMBL/GenBank/DDBJ whole genome shotgun (WGS) entry which is preliminary data.</text>
</comment>
<dbReference type="GO" id="GO:0005886">
    <property type="term" value="C:plasma membrane"/>
    <property type="evidence" value="ECO:0007669"/>
    <property type="project" value="UniProtKB-SubCell"/>
</dbReference>
<dbReference type="PROSITE" id="PS50111">
    <property type="entry name" value="CHEMOTAXIS_TRANSDUC_2"/>
    <property type="match status" value="1"/>
</dbReference>
<keyword evidence="2" id="KW-1003">Cell membrane</keyword>
<dbReference type="SMART" id="SM01358">
    <property type="entry name" value="HBM"/>
    <property type="match status" value="1"/>
</dbReference>
<evidence type="ECO:0000256" key="3">
    <source>
        <dbReference type="ARBA" id="ARBA00023224"/>
    </source>
</evidence>
<feature type="region of interest" description="Disordered" evidence="6">
    <location>
        <begin position="154"/>
        <end position="175"/>
    </location>
</feature>
<keyword evidence="12" id="KW-1185">Reference proteome</keyword>
<dbReference type="Pfam" id="PF00672">
    <property type="entry name" value="HAMP"/>
    <property type="match status" value="1"/>
</dbReference>
<name>A0A939J5C0_9HYPH</name>
<evidence type="ECO:0000313" key="12">
    <source>
        <dbReference type="Proteomes" id="UP000664779"/>
    </source>
</evidence>
<keyword evidence="7" id="KW-1133">Transmembrane helix</keyword>
<evidence type="ECO:0000256" key="7">
    <source>
        <dbReference type="SAM" id="Phobius"/>
    </source>
</evidence>
<dbReference type="InterPro" id="IPR000727">
    <property type="entry name" value="T_SNARE_dom"/>
</dbReference>
<keyword evidence="7" id="KW-0812">Transmembrane</keyword>
<dbReference type="InterPro" id="IPR032255">
    <property type="entry name" value="HBM"/>
</dbReference>
<evidence type="ECO:0000313" key="11">
    <source>
        <dbReference type="EMBL" id="MBO0345650.1"/>
    </source>
</evidence>
<proteinExistence type="inferred from homology"/>
<dbReference type="EMBL" id="JAFLNF010000004">
    <property type="protein sequence ID" value="MBO0345650.1"/>
    <property type="molecule type" value="Genomic_DNA"/>
</dbReference>
<evidence type="ECO:0000256" key="6">
    <source>
        <dbReference type="SAM" id="MobiDB-lite"/>
    </source>
</evidence>